<dbReference type="GO" id="GO:0005737">
    <property type="term" value="C:cytoplasm"/>
    <property type="evidence" value="ECO:0007669"/>
    <property type="project" value="UniProtKB-SubCell"/>
</dbReference>
<dbReference type="GO" id="GO:0071555">
    <property type="term" value="P:cell wall organization"/>
    <property type="evidence" value="ECO:0007669"/>
    <property type="project" value="UniProtKB-KW"/>
</dbReference>
<dbReference type="Gene3D" id="3.40.1390.10">
    <property type="entry name" value="MurE/MurF, N-terminal domain"/>
    <property type="match status" value="1"/>
</dbReference>
<organism evidence="5 6">
    <name type="scientific">SAR86 cluster bacterium</name>
    <dbReference type="NCBI Taxonomy" id="2030880"/>
    <lineage>
        <taxon>Bacteria</taxon>
        <taxon>Pseudomonadati</taxon>
        <taxon>Pseudomonadota</taxon>
        <taxon>Gammaproteobacteria</taxon>
        <taxon>SAR86 cluster</taxon>
    </lineage>
</organism>
<keyword evidence="2" id="KW-0961">Cell wall biogenesis/degradation</keyword>
<dbReference type="AlphaFoldDB" id="A0A368BMJ5"/>
<keyword evidence="2" id="KW-0573">Peptidoglycan synthesis</keyword>
<accession>A0A368BMJ5</accession>
<dbReference type="InterPro" id="IPR005761">
    <property type="entry name" value="UDP-N-AcMur-Glu-dNH2Pim_ligase"/>
</dbReference>
<dbReference type="InterPro" id="IPR004101">
    <property type="entry name" value="Mur_ligase_C"/>
</dbReference>
<dbReference type="GO" id="GO:0005524">
    <property type="term" value="F:ATP binding"/>
    <property type="evidence" value="ECO:0007669"/>
    <property type="project" value="InterPro"/>
</dbReference>
<comment type="subcellular location">
    <subcellularLocation>
        <location evidence="2">Cytoplasm</location>
    </subcellularLocation>
</comment>
<evidence type="ECO:0000313" key="5">
    <source>
        <dbReference type="EMBL" id="RCL38528.1"/>
    </source>
</evidence>
<gene>
    <name evidence="5" type="primary">murE</name>
    <name evidence="5" type="ORF">DBW98_02290</name>
</gene>
<dbReference type="SUPFAM" id="SSF53244">
    <property type="entry name" value="MurD-like peptide ligases, peptide-binding domain"/>
    <property type="match status" value="1"/>
</dbReference>
<dbReference type="EMBL" id="QOPC01000009">
    <property type="protein sequence ID" value="RCL38528.1"/>
    <property type="molecule type" value="Genomic_DNA"/>
</dbReference>
<dbReference type="UniPathway" id="UPA00219"/>
<dbReference type="Pfam" id="PF02875">
    <property type="entry name" value="Mur_ligase_C"/>
    <property type="match status" value="1"/>
</dbReference>
<reference evidence="5 6" key="1">
    <citation type="journal article" date="2018" name="Microbiome">
        <title>Fine metagenomic profile of the Mediterranean stratified and mixed water columns revealed by assembly and recruitment.</title>
        <authorList>
            <person name="Haro-Moreno J.M."/>
            <person name="Lopez-Perez M."/>
            <person name="De La Torre J.R."/>
            <person name="Picazo A."/>
            <person name="Camacho A."/>
            <person name="Rodriguez-Valera F."/>
        </authorList>
    </citation>
    <scope>NUCLEOTIDE SEQUENCE [LARGE SCALE GENOMIC DNA]</scope>
    <source>
        <strain evidence="5">MED-G84</strain>
    </source>
</reference>
<evidence type="ECO:0000259" key="3">
    <source>
        <dbReference type="Pfam" id="PF02875"/>
    </source>
</evidence>
<dbReference type="NCBIfam" id="TIGR01085">
    <property type="entry name" value="murE"/>
    <property type="match status" value="1"/>
</dbReference>
<dbReference type="PANTHER" id="PTHR23135">
    <property type="entry name" value="MUR LIGASE FAMILY MEMBER"/>
    <property type="match status" value="1"/>
</dbReference>
<dbReference type="GO" id="GO:0016881">
    <property type="term" value="F:acid-amino acid ligase activity"/>
    <property type="evidence" value="ECO:0007669"/>
    <property type="project" value="InterPro"/>
</dbReference>
<dbReference type="GO" id="GO:0009252">
    <property type="term" value="P:peptidoglycan biosynthetic process"/>
    <property type="evidence" value="ECO:0007669"/>
    <property type="project" value="UniProtKB-UniPathway"/>
</dbReference>
<comment type="similarity">
    <text evidence="1">Belongs to the MurCDEF family. MurE subfamily.</text>
</comment>
<dbReference type="GO" id="GO:0008360">
    <property type="term" value="P:regulation of cell shape"/>
    <property type="evidence" value="ECO:0007669"/>
    <property type="project" value="UniProtKB-KW"/>
</dbReference>
<comment type="caution">
    <text evidence="5">The sequence shown here is derived from an EMBL/GenBank/DDBJ whole genome shotgun (WGS) entry which is preliminary data.</text>
</comment>
<dbReference type="Gene3D" id="3.40.1190.10">
    <property type="entry name" value="Mur-like, catalytic domain"/>
    <property type="match status" value="1"/>
</dbReference>
<sequence length="486" mass="55006">MNKLSLIKPIIKTNVFDKCFISSITDDSRDVQKNSLFVARHGIGSHGNEYIDEAIQRGASCIISDQSFEKEKDIPIYFLNNLEDQILAILFRFHELIEDNFIFHGVTGTNGKTTTAFMAHNIMRGLKRPSIYIGTIGAYINDELTQTKGNTTPGIFELFEILKHFNLQKTIYVFLEISSHALEQKRLGILPFFQTILLNIQSDHLDYHKTYANYINAKLSITNLNNKNPTIIFIDKIKDLLGSLSSDQEKKLSTSEFLSAKDSSAMYKYSVDHYPDESSKIDLDFPNIKLSIHASSFLKFNIENYISAITLISKHLSLTDLNDLDNTAINLPQGRGEILSLKNRKILIDFAHDNLSFHNILSELANSFNEIIVVFGCGGDRDKTKRPKMMKAAQDFASKVFFTSDNNRYESFSSIALDAMQGNNHTGVEIIEDRQEAIRSALQHLNKENILVILGKGHETDMDTLGKKVPFNDKDCILKIMGNEIN</sequence>
<dbReference type="Proteomes" id="UP000253032">
    <property type="component" value="Unassembled WGS sequence"/>
</dbReference>
<dbReference type="SUPFAM" id="SSF53623">
    <property type="entry name" value="MurD-like peptide ligases, catalytic domain"/>
    <property type="match status" value="1"/>
</dbReference>
<dbReference type="Pfam" id="PF08245">
    <property type="entry name" value="Mur_ligase_M"/>
    <property type="match status" value="1"/>
</dbReference>
<dbReference type="Gene3D" id="3.90.190.20">
    <property type="entry name" value="Mur ligase, C-terminal domain"/>
    <property type="match status" value="1"/>
</dbReference>
<dbReference type="SUPFAM" id="SSF63418">
    <property type="entry name" value="MurE/MurF N-terminal domain"/>
    <property type="match status" value="1"/>
</dbReference>
<feature type="domain" description="Mur ligase central" evidence="4">
    <location>
        <begin position="106"/>
        <end position="311"/>
    </location>
</feature>
<dbReference type="InterPro" id="IPR035911">
    <property type="entry name" value="MurE/MurF_N"/>
</dbReference>
<dbReference type="GO" id="GO:0051301">
    <property type="term" value="P:cell division"/>
    <property type="evidence" value="ECO:0007669"/>
    <property type="project" value="UniProtKB-KW"/>
</dbReference>
<name>A0A368BMJ5_9GAMM</name>
<keyword evidence="2" id="KW-0133">Cell shape</keyword>
<evidence type="ECO:0000313" key="6">
    <source>
        <dbReference type="Proteomes" id="UP000253032"/>
    </source>
</evidence>
<dbReference type="InterPro" id="IPR036615">
    <property type="entry name" value="Mur_ligase_C_dom_sf"/>
</dbReference>
<dbReference type="InterPro" id="IPR036565">
    <property type="entry name" value="Mur-like_cat_sf"/>
</dbReference>
<dbReference type="PANTHER" id="PTHR23135:SF4">
    <property type="entry name" value="UDP-N-ACETYLMURAMOYL-L-ALANYL-D-GLUTAMATE--2,6-DIAMINOPIMELATE LIGASE MURE HOMOLOG, CHLOROPLASTIC"/>
    <property type="match status" value="1"/>
</dbReference>
<proteinExistence type="inferred from homology"/>
<comment type="pathway">
    <text evidence="2">Cell wall biogenesis; peptidoglycan biosynthesis.</text>
</comment>
<feature type="domain" description="Mur ligase C-terminal" evidence="3">
    <location>
        <begin position="334"/>
        <end position="457"/>
    </location>
</feature>
<evidence type="ECO:0000259" key="4">
    <source>
        <dbReference type="Pfam" id="PF08245"/>
    </source>
</evidence>
<dbReference type="InterPro" id="IPR013221">
    <property type="entry name" value="Mur_ligase_cen"/>
</dbReference>
<protein>
    <submittedName>
        <fullName evidence="5">UDP-N-acetylmuramyl-tripeptide synthetase</fullName>
    </submittedName>
</protein>
<keyword evidence="2" id="KW-0131">Cell cycle</keyword>
<keyword evidence="2" id="KW-0132">Cell division</keyword>
<evidence type="ECO:0000256" key="2">
    <source>
        <dbReference type="RuleBase" id="RU004135"/>
    </source>
</evidence>
<evidence type="ECO:0000256" key="1">
    <source>
        <dbReference type="ARBA" id="ARBA00005898"/>
    </source>
</evidence>